<evidence type="ECO:0000313" key="2">
    <source>
        <dbReference type="Proteomes" id="UP000196877"/>
    </source>
</evidence>
<dbReference type="EMBL" id="CP021920">
    <property type="protein sequence ID" value="ASB87727.1"/>
    <property type="molecule type" value="Genomic_DNA"/>
</dbReference>
<evidence type="ECO:0000313" key="1">
    <source>
        <dbReference type="EMBL" id="ASB87727.1"/>
    </source>
</evidence>
<protein>
    <submittedName>
        <fullName evidence="1">Uncharacterized protein</fullName>
    </submittedName>
</protein>
<keyword evidence="2" id="KW-1185">Reference proteome</keyword>
<name>A0ABN5AGK0_9BACI</name>
<gene>
    <name evidence="1" type="ORF">S101395_01191</name>
</gene>
<dbReference type="Proteomes" id="UP000196877">
    <property type="component" value="Chromosome"/>
</dbReference>
<organism evidence="1 2">
    <name type="scientific">Bacillus sonorensis</name>
    <dbReference type="NCBI Taxonomy" id="119858"/>
    <lineage>
        <taxon>Bacteria</taxon>
        <taxon>Bacillati</taxon>
        <taxon>Bacillota</taxon>
        <taxon>Bacilli</taxon>
        <taxon>Bacillales</taxon>
        <taxon>Bacillaceae</taxon>
        <taxon>Bacillus</taxon>
    </lineage>
</organism>
<proteinExistence type="predicted"/>
<accession>A0ABN5AGK0</accession>
<reference evidence="1 2" key="1">
    <citation type="submission" date="2017-06" db="EMBL/GenBank/DDBJ databases">
        <title>Genome sequence of Bacillus sonorensis strain SRCM101395.</title>
        <authorList>
            <person name="Cho S.H."/>
        </authorList>
    </citation>
    <scope>NUCLEOTIDE SEQUENCE [LARGE SCALE GENOMIC DNA]</scope>
    <source>
        <strain evidence="1 2">SRCM101395</strain>
    </source>
</reference>
<sequence length="93" mass="10850">MEFVVMIVDTPDQARIIESVFKDLDNDRMHFRALAVGQAAVGWQFKGTRPTTVILAYSELKTDQEKKWEREVVNNLGYRNDHPTRQTKWVSLL</sequence>
<dbReference type="RefSeq" id="WP_088272752.1">
    <property type="nucleotide sequence ID" value="NZ_CP021920.1"/>
</dbReference>